<dbReference type="PROSITE" id="PS51257">
    <property type="entry name" value="PROKAR_LIPOPROTEIN"/>
    <property type="match status" value="1"/>
</dbReference>
<gene>
    <name evidence="1" type="ORF">HWI92_12045</name>
</gene>
<dbReference type="EMBL" id="CP056775">
    <property type="protein sequence ID" value="QRR01584.1"/>
    <property type="molecule type" value="Genomic_DNA"/>
</dbReference>
<accession>A0ABX7I656</accession>
<sequence length="247" mass="28308">MKMITNLIVTGILIFLAGCTDKEPATTKPGMEYHFTRKDDGQEKAFPTYRISQGNNPTDNDFQQEAQVAATLDHLHPIAIPDKHAKSDALERQNAWIAYKKFLVEHQSDTVLIRHFRDKYANSLLHQYDLLHQSKHEQLQFLVEELIAAKTGRFATILQGLTALKQTTDPEVFSKLVAETQKQVQVSLELHQIARQRLPQMLENLKKGTLEPKGTLKKDFTVALIAEDDFQESIQMLEDYRKQLARL</sequence>
<evidence type="ECO:0000313" key="1">
    <source>
        <dbReference type="EMBL" id="QRR01584.1"/>
    </source>
</evidence>
<evidence type="ECO:0000313" key="2">
    <source>
        <dbReference type="Proteomes" id="UP000612680"/>
    </source>
</evidence>
<proteinExistence type="predicted"/>
<reference evidence="1 2" key="1">
    <citation type="submission" date="2020-06" db="EMBL/GenBank/DDBJ databases">
        <title>Dyadobacter sandarakinus sp. nov., isolated from the soil of the Arctic Yellow River Station.</title>
        <authorList>
            <person name="Zhang Y."/>
            <person name="Peng F."/>
        </authorList>
    </citation>
    <scope>NUCLEOTIDE SEQUENCE [LARGE SCALE GENOMIC DNA]</scope>
    <source>
        <strain evidence="1 2">Q3-56</strain>
    </source>
</reference>
<keyword evidence="2" id="KW-1185">Reference proteome</keyword>
<name>A0ABX7I656_9BACT</name>
<protein>
    <recommendedName>
        <fullName evidence="3">Lipoprotein</fullName>
    </recommendedName>
</protein>
<organism evidence="1 2">
    <name type="scientific">Dyadobacter sandarakinus</name>
    <dbReference type="NCBI Taxonomy" id="2747268"/>
    <lineage>
        <taxon>Bacteria</taxon>
        <taxon>Pseudomonadati</taxon>
        <taxon>Bacteroidota</taxon>
        <taxon>Cytophagia</taxon>
        <taxon>Cytophagales</taxon>
        <taxon>Spirosomataceae</taxon>
        <taxon>Dyadobacter</taxon>
    </lineage>
</organism>
<dbReference type="RefSeq" id="WP_204664081.1">
    <property type="nucleotide sequence ID" value="NZ_CP056775.1"/>
</dbReference>
<evidence type="ECO:0008006" key="3">
    <source>
        <dbReference type="Google" id="ProtNLM"/>
    </source>
</evidence>
<dbReference type="Proteomes" id="UP000612680">
    <property type="component" value="Chromosome"/>
</dbReference>